<reference evidence="3" key="2">
    <citation type="submission" date="2018-12" db="EMBL/GenBank/DDBJ databases">
        <title>Maribacter lutimaris sp. nov., isolated from marine sediment.</title>
        <authorList>
            <person name="Kim K.K."/>
        </authorList>
    </citation>
    <scope>NUCLEOTIDE SEQUENCE [LARGE SCALE GENOMIC DNA]</scope>
    <source>
        <strain evidence="3">PoM-212</strain>
    </source>
</reference>
<dbReference type="AlphaFoldDB" id="A0A426RGJ0"/>
<organism evidence="2 3">
    <name type="scientific">Maribacter algicola</name>
    <dbReference type="NCBI Taxonomy" id="2498892"/>
    <lineage>
        <taxon>Bacteria</taxon>
        <taxon>Pseudomonadati</taxon>
        <taxon>Bacteroidota</taxon>
        <taxon>Flavobacteriia</taxon>
        <taxon>Flavobacteriales</taxon>
        <taxon>Flavobacteriaceae</taxon>
        <taxon>Maribacter</taxon>
    </lineage>
</organism>
<evidence type="ECO:0000313" key="2">
    <source>
        <dbReference type="EMBL" id="RRQ48127.1"/>
    </source>
</evidence>
<evidence type="ECO:0000256" key="1">
    <source>
        <dbReference type="SAM" id="Phobius"/>
    </source>
</evidence>
<dbReference type="EMBL" id="QUSX01000002">
    <property type="protein sequence ID" value="RRQ48127.1"/>
    <property type="molecule type" value="Genomic_DNA"/>
</dbReference>
<feature type="transmembrane region" description="Helical" evidence="1">
    <location>
        <begin position="21"/>
        <end position="42"/>
    </location>
</feature>
<comment type="caution">
    <text evidence="2">The sequence shown here is derived from an EMBL/GenBank/DDBJ whole genome shotgun (WGS) entry which is preliminary data.</text>
</comment>
<keyword evidence="3" id="KW-1185">Reference proteome</keyword>
<keyword evidence="1" id="KW-0472">Membrane</keyword>
<keyword evidence="1" id="KW-0812">Transmembrane</keyword>
<dbReference type="OrthoDB" id="821805at2"/>
<sequence length="237" mass="27731">MIKFFRKFRQQLLKENRFSKYLLYAIGEILLVVIGILIALQLDNWNDQQKRKQNEEEILFLIDKNLQSDSLALSIELQKAQEAITTTDRLLVQVSAGNYNDSLSNWLGKIVCFERFKSKSSAFEVLKAKGIEIISDNNIQQELISYYDESLYNVDQSLNDVESSFNIDWIPVIKSDFKDFQWRISCQPIDAKDFYTKPSSVTLIKLYQDNREGSVRRIQEAMDKISEIRNYIKSKDI</sequence>
<reference evidence="3" key="1">
    <citation type="submission" date="2018-08" db="EMBL/GenBank/DDBJ databases">
        <authorList>
            <person name="Khan S.A."/>
            <person name="J S.E."/>
        </authorList>
    </citation>
    <scope>NUCLEOTIDE SEQUENCE [LARGE SCALE GENOMIC DNA]</scope>
    <source>
        <strain evidence="3">PoM-212</strain>
    </source>
</reference>
<evidence type="ECO:0000313" key="3">
    <source>
        <dbReference type="Proteomes" id="UP000286990"/>
    </source>
</evidence>
<name>A0A426RGJ0_9FLAO</name>
<gene>
    <name evidence="2" type="ORF">DZC72_10390</name>
</gene>
<keyword evidence="1" id="KW-1133">Transmembrane helix</keyword>
<protein>
    <submittedName>
        <fullName evidence="2">Uncharacterized protein</fullName>
    </submittedName>
</protein>
<dbReference type="RefSeq" id="WP_125222849.1">
    <property type="nucleotide sequence ID" value="NZ_QUSX01000002.1"/>
</dbReference>
<accession>A0A426RGJ0</accession>
<dbReference type="Proteomes" id="UP000286990">
    <property type="component" value="Unassembled WGS sequence"/>
</dbReference>
<proteinExistence type="predicted"/>